<sequence>METPETVGDSDSRGSKEHDRLVTLQTVRHERHLRGLTVHRRFPKGVVKRAVCAEIIVVNTLPPLLGRFLPVVVAHHERMVPFAEDVSRGSGITLLDVVVQLFYLTETAVLANDGLKQVSESWPILVFSGESSAAWFERKIEKIKSDKQ</sequence>
<dbReference type="Proteomes" id="UP000036403">
    <property type="component" value="Unassembled WGS sequence"/>
</dbReference>
<evidence type="ECO:0000313" key="2">
    <source>
        <dbReference type="Proteomes" id="UP000036403"/>
    </source>
</evidence>
<name>A0A0J7NGH1_LASNI</name>
<dbReference type="EMBL" id="LBMM01005296">
    <property type="protein sequence ID" value="KMQ91640.1"/>
    <property type="molecule type" value="Genomic_DNA"/>
</dbReference>
<comment type="caution">
    <text evidence="1">The sequence shown here is derived from an EMBL/GenBank/DDBJ whole genome shotgun (WGS) entry which is preliminary data.</text>
</comment>
<protein>
    <submittedName>
        <fullName evidence="1">L-lactate permease</fullName>
    </submittedName>
</protein>
<proteinExistence type="predicted"/>
<dbReference type="PaxDb" id="67767-A0A0J7NGH1"/>
<reference evidence="1 2" key="1">
    <citation type="submission" date="2015-04" db="EMBL/GenBank/DDBJ databases">
        <title>Lasius niger genome sequencing.</title>
        <authorList>
            <person name="Konorov E.A."/>
            <person name="Nikitin M.A."/>
            <person name="Kirill M.V."/>
            <person name="Chang P."/>
        </authorList>
    </citation>
    <scope>NUCLEOTIDE SEQUENCE [LARGE SCALE GENOMIC DNA]</scope>
    <source>
        <tissue evidence="1">Whole</tissue>
    </source>
</reference>
<keyword evidence="2" id="KW-1185">Reference proteome</keyword>
<gene>
    <name evidence="1" type="ORF">RF55_8467</name>
</gene>
<evidence type="ECO:0000313" key="1">
    <source>
        <dbReference type="EMBL" id="KMQ91640.1"/>
    </source>
</evidence>
<accession>A0A0J7NGH1</accession>
<organism evidence="1 2">
    <name type="scientific">Lasius niger</name>
    <name type="common">Black garden ant</name>
    <dbReference type="NCBI Taxonomy" id="67767"/>
    <lineage>
        <taxon>Eukaryota</taxon>
        <taxon>Metazoa</taxon>
        <taxon>Ecdysozoa</taxon>
        <taxon>Arthropoda</taxon>
        <taxon>Hexapoda</taxon>
        <taxon>Insecta</taxon>
        <taxon>Pterygota</taxon>
        <taxon>Neoptera</taxon>
        <taxon>Endopterygota</taxon>
        <taxon>Hymenoptera</taxon>
        <taxon>Apocrita</taxon>
        <taxon>Aculeata</taxon>
        <taxon>Formicoidea</taxon>
        <taxon>Formicidae</taxon>
        <taxon>Formicinae</taxon>
        <taxon>Lasius</taxon>
        <taxon>Lasius</taxon>
    </lineage>
</organism>
<dbReference type="AlphaFoldDB" id="A0A0J7NGH1"/>